<proteinExistence type="predicted"/>
<organism evidence="2 3">
    <name type="scientific">Blattamonas nauphoetae</name>
    <dbReference type="NCBI Taxonomy" id="2049346"/>
    <lineage>
        <taxon>Eukaryota</taxon>
        <taxon>Metamonada</taxon>
        <taxon>Preaxostyla</taxon>
        <taxon>Oxymonadida</taxon>
        <taxon>Blattamonas</taxon>
    </lineage>
</organism>
<reference evidence="2 3" key="1">
    <citation type="journal article" date="2022" name="bioRxiv">
        <title>Genomics of Preaxostyla Flagellates Illuminates Evolutionary Transitions and the Path Towards Mitochondrial Loss.</title>
        <authorList>
            <person name="Novak L.V.F."/>
            <person name="Treitli S.C."/>
            <person name="Pyrih J."/>
            <person name="Halakuc P."/>
            <person name="Pipaliya S.V."/>
            <person name="Vacek V."/>
            <person name="Brzon O."/>
            <person name="Soukal P."/>
            <person name="Eme L."/>
            <person name="Dacks J.B."/>
            <person name="Karnkowska A."/>
            <person name="Elias M."/>
            <person name="Hampl V."/>
        </authorList>
    </citation>
    <scope>NUCLEOTIDE SEQUENCE [LARGE SCALE GENOMIC DNA]</scope>
    <source>
        <strain evidence="2">NAU3</strain>
        <tissue evidence="2">Gut</tissue>
    </source>
</reference>
<keyword evidence="3" id="KW-1185">Reference proteome</keyword>
<protein>
    <submittedName>
        <fullName evidence="2">Uncharacterized protein</fullName>
    </submittedName>
</protein>
<dbReference type="EMBL" id="JARBJD010000028">
    <property type="protein sequence ID" value="KAK2959582.1"/>
    <property type="molecule type" value="Genomic_DNA"/>
</dbReference>
<sequence>MNPIIHTTDASSSSTRPDLASAPLPFPLDSSPFLNWSKDPDESEDETAVVFRSLVATVKLQPALDDYLKANAVNFLESVAPENQESIDSFISHLASPSDESLTGLTQCMVVLVSSPIQLIVSTSIKMLDNLICSCSAQVRHTLLKADLIPQLINILNPRSLSFAEAENVHTYFLACVTFCVMLATPDSLEELGIEDGDEQQAVHKTVLKQVLIPLEKYSNHLCVNRISIVDGDQSEEFMILLVRLLQISPYYQPTLNFVNSLPVFLAIPSCLTFFNNDASIWQLIYFVTVLQGDCYKQGGDVHLSGKIIMRSLKMEGFDDVLEQRLQNAETEDLGEDIAIDSIWLSITLGMNTEELE</sequence>
<gene>
    <name evidence="2" type="ORF">BLNAU_5360</name>
</gene>
<accession>A0ABQ9Y742</accession>
<evidence type="ECO:0000313" key="3">
    <source>
        <dbReference type="Proteomes" id="UP001281761"/>
    </source>
</evidence>
<evidence type="ECO:0000256" key="1">
    <source>
        <dbReference type="SAM" id="MobiDB-lite"/>
    </source>
</evidence>
<comment type="caution">
    <text evidence="2">The sequence shown here is derived from an EMBL/GenBank/DDBJ whole genome shotgun (WGS) entry which is preliminary data.</text>
</comment>
<dbReference type="Proteomes" id="UP001281761">
    <property type="component" value="Unassembled WGS sequence"/>
</dbReference>
<evidence type="ECO:0000313" key="2">
    <source>
        <dbReference type="EMBL" id="KAK2959582.1"/>
    </source>
</evidence>
<feature type="region of interest" description="Disordered" evidence="1">
    <location>
        <begin position="1"/>
        <end position="21"/>
    </location>
</feature>
<name>A0ABQ9Y742_9EUKA</name>